<reference evidence="2 3" key="1">
    <citation type="journal article" date="2011" name="EMBO J.">
        <title>Structural diversity of bacterial flagellar motors.</title>
        <authorList>
            <person name="Chen S."/>
            <person name="Beeby M."/>
            <person name="Murphy G.E."/>
            <person name="Leadbetter J.R."/>
            <person name="Hendrixson D.R."/>
            <person name="Briegel A."/>
            <person name="Li Z."/>
            <person name="Shi J."/>
            <person name="Tocheva E.I."/>
            <person name="Muller A."/>
            <person name="Dobro M.J."/>
            <person name="Jensen G.J."/>
        </authorList>
    </citation>
    <scope>NUCLEOTIDE SEQUENCE [LARGE SCALE GENOMIC DNA]</scope>
    <source>
        <strain evidence="2 3">DSM 6540</strain>
    </source>
</reference>
<organism evidence="2 3">
    <name type="scientific">Acetonema longum DSM 6540</name>
    <dbReference type="NCBI Taxonomy" id="1009370"/>
    <lineage>
        <taxon>Bacteria</taxon>
        <taxon>Bacillati</taxon>
        <taxon>Bacillota</taxon>
        <taxon>Negativicutes</taxon>
        <taxon>Acetonemataceae</taxon>
        <taxon>Acetonema</taxon>
    </lineage>
</organism>
<dbReference type="CDD" id="cd00093">
    <property type="entry name" value="HTH_XRE"/>
    <property type="match status" value="1"/>
</dbReference>
<feature type="domain" description="HTH cro/C1-type" evidence="1">
    <location>
        <begin position="12"/>
        <end position="43"/>
    </location>
</feature>
<dbReference type="InterPro" id="IPR001387">
    <property type="entry name" value="Cro/C1-type_HTH"/>
</dbReference>
<dbReference type="Gene3D" id="1.10.260.40">
    <property type="entry name" value="lambda repressor-like DNA-binding domains"/>
    <property type="match status" value="1"/>
</dbReference>
<comment type="caution">
    <text evidence="2">The sequence shown here is derived from an EMBL/GenBank/DDBJ whole genome shotgun (WGS) entry which is preliminary data.</text>
</comment>
<dbReference type="GO" id="GO:0003677">
    <property type="term" value="F:DNA binding"/>
    <property type="evidence" value="ECO:0007669"/>
    <property type="project" value="InterPro"/>
</dbReference>
<evidence type="ECO:0000313" key="3">
    <source>
        <dbReference type="Proteomes" id="UP000003240"/>
    </source>
</evidence>
<dbReference type="AlphaFoldDB" id="F7NE00"/>
<dbReference type="InterPro" id="IPR010982">
    <property type="entry name" value="Lambda_DNA-bd_dom_sf"/>
</dbReference>
<keyword evidence="3" id="KW-1185">Reference proteome</keyword>
<dbReference type="Proteomes" id="UP000003240">
    <property type="component" value="Unassembled WGS sequence"/>
</dbReference>
<proteinExistence type="predicted"/>
<accession>F7NE00</accession>
<protein>
    <recommendedName>
        <fullName evidence="1">HTH cro/C1-type domain-containing protein</fullName>
    </recommendedName>
</protein>
<dbReference type="EMBL" id="AFGF01000014">
    <property type="protein sequence ID" value="EGO65754.1"/>
    <property type="molecule type" value="Genomic_DNA"/>
</dbReference>
<sequence>MGHYDNEFGRRVASLRKEKGYTQEKISAMLNVTPQAISKWEQGSLARYFAAAVAGETAQCIH</sequence>
<dbReference type="PROSITE" id="PS50943">
    <property type="entry name" value="HTH_CROC1"/>
    <property type="match status" value="1"/>
</dbReference>
<name>F7NE00_9FIRM</name>
<gene>
    <name evidence="2" type="ORF">ALO_01310</name>
</gene>
<dbReference type="Pfam" id="PF01381">
    <property type="entry name" value="HTH_3"/>
    <property type="match status" value="1"/>
</dbReference>
<dbReference type="RefSeq" id="WP_004092001.1">
    <property type="nucleotide sequence ID" value="NZ_AFGF01000014.1"/>
</dbReference>
<evidence type="ECO:0000313" key="2">
    <source>
        <dbReference type="EMBL" id="EGO65754.1"/>
    </source>
</evidence>
<dbReference type="SUPFAM" id="SSF47413">
    <property type="entry name" value="lambda repressor-like DNA-binding domains"/>
    <property type="match status" value="1"/>
</dbReference>
<dbReference type="STRING" id="1009370.ALO_01310"/>
<evidence type="ECO:0000259" key="1">
    <source>
        <dbReference type="PROSITE" id="PS50943"/>
    </source>
</evidence>